<sequence>MRSGGLFYAKKKRTSLTLVQKKGKGGVSEKLISNFMLTLILPRYHLYKPAFQKKIIFFRSSSKLERCLGKIV</sequence>
<organism evidence="1 2">
    <name type="scientific">Rossellomorea marisflavi</name>
    <dbReference type="NCBI Taxonomy" id="189381"/>
    <lineage>
        <taxon>Bacteria</taxon>
        <taxon>Bacillati</taxon>
        <taxon>Bacillota</taxon>
        <taxon>Bacilli</taxon>
        <taxon>Bacillales</taxon>
        <taxon>Bacillaceae</taxon>
        <taxon>Rossellomorea</taxon>
    </lineage>
</organism>
<gene>
    <name evidence="1" type="ORF">AV649_00945</name>
</gene>
<reference evidence="2" key="1">
    <citation type="submission" date="2016-01" db="EMBL/GenBank/DDBJ databases">
        <title>Whole genome sequencing of Bhargavaea cecembensis T14.</title>
        <authorList>
            <person name="Hong K.W."/>
        </authorList>
    </citation>
    <scope>NUCLEOTIDE SEQUENCE [LARGE SCALE GENOMIC DNA]</scope>
    <source>
        <strain evidence="2">M19</strain>
    </source>
</reference>
<evidence type="ECO:0000313" key="2">
    <source>
        <dbReference type="Proteomes" id="UP000076510"/>
    </source>
</evidence>
<name>A0A163LCV5_9BACI</name>
<dbReference type="AlphaFoldDB" id="A0A163LCV5"/>
<proteinExistence type="predicted"/>
<evidence type="ECO:0000313" key="1">
    <source>
        <dbReference type="EMBL" id="KZE49626.1"/>
    </source>
</evidence>
<accession>A0A163LCV5</accession>
<dbReference type="Proteomes" id="UP000076510">
    <property type="component" value="Unassembled WGS sequence"/>
</dbReference>
<dbReference type="EMBL" id="LQQY01000012">
    <property type="protein sequence ID" value="KZE49626.1"/>
    <property type="molecule type" value="Genomic_DNA"/>
</dbReference>
<protein>
    <submittedName>
        <fullName evidence="1">Uncharacterized protein</fullName>
    </submittedName>
</protein>
<comment type="caution">
    <text evidence="1">The sequence shown here is derived from an EMBL/GenBank/DDBJ whole genome shotgun (WGS) entry which is preliminary data.</text>
</comment>